<organism evidence="2 3">
    <name type="scientific">Psychrobacillus soli</name>
    <dbReference type="NCBI Taxonomy" id="1543965"/>
    <lineage>
        <taxon>Bacteria</taxon>
        <taxon>Bacillati</taxon>
        <taxon>Bacillota</taxon>
        <taxon>Bacilli</taxon>
        <taxon>Bacillales</taxon>
        <taxon>Bacillaceae</taxon>
        <taxon>Psychrobacillus</taxon>
    </lineage>
</organism>
<dbReference type="InterPro" id="IPR011256">
    <property type="entry name" value="Reg_factor_effector_dom_sf"/>
</dbReference>
<dbReference type="InterPro" id="IPR029442">
    <property type="entry name" value="GyrI-like"/>
</dbReference>
<dbReference type="OrthoDB" id="9801123at2"/>
<dbReference type="EMBL" id="VDGG01000026">
    <property type="protein sequence ID" value="TQR12791.1"/>
    <property type="molecule type" value="Genomic_DNA"/>
</dbReference>
<keyword evidence="3" id="KW-1185">Reference proteome</keyword>
<reference evidence="2 3" key="1">
    <citation type="submission" date="2019-05" db="EMBL/GenBank/DDBJ databases">
        <title>Psychrobacillus vulpis sp. nov., a new species isolated from feces of a red fox that inhabits in The Tablas de Daimiel Natural Park, Albacete, Spain.</title>
        <authorList>
            <person name="Rodriguez M."/>
            <person name="Reina J.C."/>
            <person name="Bejar V."/>
            <person name="Llamas I."/>
        </authorList>
    </citation>
    <scope>NUCLEOTIDE SEQUENCE [LARGE SCALE GENOMIC DNA]</scope>
    <source>
        <strain evidence="2 3">NHI-2</strain>
    </source>
</reference>
<evidence type="ECO:0000313" key="2">
    <source>
        <dbReference type="EMBL" id="TQR12791.1"/>
    </source>
</evidence>
<dbReference type="RefSeq" id="WP_142607825.1">
    <property type="nucleotide sequence ID" value="NZ_VDGG01000026.1"/>
</dbReference>
<proteinExistence type="predicted"/>
<comment type="caution">
    <text evidence="2">The sequence shown here is derived from an EMBL/GenBank/DDBJ whole genome shotgun (WGS) entry which is preliminary data.</text>
</comment>
<dbReference type="Gene3D" id="3.20.80.10">
    <property type="entry name" value="Regulatory factor, effector binding domain"/>
    <property type="match status" value="1"/>
</dbReference>
<dbReference type="PANTHER" id="PTHR36444">
    <property type="entry name" value="TRANSCRIPTIONAL REGULATOR PROTEIN YOBU-RELATED"/>
    <property type="match status" value="1"/>
</dbReference>
<evidence type="ECO:0000313" key="3">
    <source>
        <dbReference type="Proteomes" id="UP000318937"/>
    </source>
</evidence>
<protein>
    <submittedName>
        <fullName evidence="2">GyrI-like domain-containing protein</fullName>
    </submittedName>
</protein>
<dbReference type="Pfam" id="PF06445">
    <property type="entry name" value="GyrI-like"/>
    <property type="match status" value="1"/>
</dbReference>
<name>A0A544T5R0_9BACI</name>
<dbReference type="AlphaFoldDB" id="A0A544T5R0"/>
<accession>A0A544T5R0</accession>
<dbReference type="Proteomes" id="UP000318937">
    <property type="component" value="Unassembled WGS sequence"/>
</dbReference>
<dbReference type="InterPro" id="IPR053182">
    <property type="entry name" value="YobU-like_regulator"/>
</dbReference>
<sequence length="159" mass="18262">MQFRIVEREAFQVIGVNREFPYEVEDSSIQAFQNFWNDIHENGTFDQLEQLRSGETKGILGIWAEVNKEENKMNYYVAAESNGGVPEGLKSIDFPASKWVVFEVQGPFPSALATTWERIYSEWFPSSGFVPTEIQPFEVYIETDPKNPNASNEIWVAIK</sequence>
<gene>
    <name evidence="2" type="ORF">FG383_13015</name>
</gene>
<dbReference type="PANTHER" id="PTHR36444:SF3">
    <property type="entry name" value="TRANSCRIPTIONAL ACTIVATOR, PUTATIVE-RELATED"/>
    <property type="match status" value="1"/>
</dbReference>
<evidence type="ECO:0000259" key="1">
    <source>
        <dbReference type="SMART" id="SM00871"/>
    </source>
</evidence>
<dbReference type="SUPFAM" id="SSF55136">
    <property type="entry name" value="Probable bacterial effector-binding domain"/>
    <property type="match status" value="1"/>
</dbReference>
<dbReference type="InterPro" id="IPR010499">
    <property type="entry name" value="AraC_E-bd"/>
</dbReference>
<feature type="domain" description="AraC effector-binding" evidence="1">
    <location>
        <begin position="1"/>
        <end position="159"/>
    </location>
</feature>
<dbReference type="SMART" id="SM00871">
    <property type="entry name" value="AraC_E_bind"/>
    <property type="match status" value="1"/>
</dbReference>